<feature type="transmembrane region" description="Helical" evidence="1">
    <location>
        <begin position="75"/>
        <end position="98"/>
    </location>
</feature>
<feature type="transmembrane region" description="Helical" evidence="1">
    <location>
        <begin position="104"/>
        <end position="127"/>
    </location>
</feature>
<keyword evidence="1" id="KW-1133">Transmembrane helix</keyword>
<dbReference type="RefSeq" id="WP_379268585.1">
    <property type="nucleotide sequence ID" value="NZ_JBHUGT010000026.1"/>
</dbReference>
<accession>A0ABW5QS07</accession>
<evidence type="ECO:0000313" key="2">
    <source>
        <dbReference type="EMBL" id="MFD2658748.1"/>
    </source>
</evidence>
<keyword evidence="1" id="KW-0472">Membrane</keyword>
<comment type="caution">
    <text evidence="2">The sequence shown here is derived from an EMBL/GenBank/DDBJ whole genome shotgun (WGS) entry which is preliminary data.</text>
</comment>
<dbReference type="EMBL" id="JBHUMY010000001">
    <property type="protein sequence ID" value="MFD2658748.1"/>
    <property type="molecule type" value="Genomic_DNA"/>
</dbReference>
<proteinExistence type="predicted"/>
<evidence type="ECO:0000256" key="1">
    <source>
        <dbReference type="SAM" id="Phobius"/>
    </source>
</evidence>
<feature type="transmembrane region" description="Helical" evidence="1">
    <location>
        <begin position="12"/>
        <end position="38"/>
    </location>
</feature>
<reference evidence="3" key="1">
    <citation type="journal article" date="2019" name="Int. J. Syst. Evol. Microbiol.">
        <title>The Global Catalogue of Microorganisms (GCM) 10K type strain sequencing project: providing services to taxonomists for standard genome sequencing and annotation.</title>
        <authorList>
            <consortium name="The Broad Institute Genomics Platform"/>
            <consortium name="The Broad Institute Genome Sequencing Center for Infectious Disease"/>
            <person name="Wu L."/>
            <person name="Ma J."/>
        </authorList>
    </citation>
    <scope>NUCLEOTIDE SEQUENCE [LARGE SCALE GENOMIC DNA]</scope>
    <source>
        <strain evidence="3">TISTR 1827</strain>
    </source>
</reference>
<feature type="transmembrane region" description="Helical" evidence="1">
    <location>
        <begin position="50"/>
        <end position="68"/>
    </location>
</feature>
<dbReference type="InterPro" id="IPR023804">
    <property type="entry name" value="DUF3792_TM"/>
</dbReference>
<dbReference type="Pfam" id="PF12670">
    <property type="entry name" value="DUF3792"/>
    <property type="match status" value="1"/>
</dbReference>
<keyword evidence="1" id="KW-0812">Transmembrane</keyword>
<organism evidence="2 3">
    <name type="scientific">Paenibacillus thailandensis</name>
    <dbReference type="NCBI Taxonomy" id="393250"/>
    <lineage>
        <taxon>Bacteria</taxon>
        <taxon>Bacillati</taxon>
        <taxon>Bacillota</taxon>
        <taxon>Bacilli</taxon>
        <taxon>Bacillales</taxon>
        <taxon>Paenibacillaceae</taxon>
        <taxon>Paenibacillus</taxon>
    </lineage>
</organism>
<sequence>MSVAKQTNAPKISSPFLAGILWSIIWLAAGALLLSLLLQYSNVKEDNLPMYSMVVHGFSAFAGGFVSAKRSGRRGWYYGGFLGLLYGIAILLISFLAVDASLSLRSLTLLLTALLTGALGGIIGVNLGRSS</sequence>
<keyword evidence="3" id="KW-1185">Reference proteome</keyword>
<dbReference type="NCBIfam" id="TIGR04086">
    <property type="entry name" value="TIGR04086_membr"/>
    <property type="match status" value="1"/>
</dbReference>
<name>A0ABW5QS07_9BACL</name>
<gene>
    <name evidence="2" type="ORF">ACFSW5_00540</name>
</gene>
<protein>
    <submittedName>
        <fullName evidence="2">TIGR04086 family membrane protein</fullName>
    </submittedName>
</protein>
<dbReference type="Proteomes" id="UP001597493">
    <property type="component" value="Unassembled WGS sequence"/>
</dbReference>
<evidence type="ECO:0000313" key="3">
    <source>
        <dbReference type="Proteomes" id="UP001597493"/>
    </source>
</evidence>